<keyword evidence="3" id="KW-0472">Membrane</keyword>
<evidence type="ECO:0000256" key="3">
    <source>
        <dbReference type="ARBA" id="ARBA00023136"/>
    </source>
</evidence>
<protein>
    <recommendedName>
        <fullName evidence="5">NolW-like domain-containing protein</fullName>
    </recommendedName>
</protein>
<evidence type="ECO:0000313" key="6">
    <source>
        <dbReference type="EMBL" id="PPE73599.1"/>
    </source>
</evidence>
<comment type="caution">
    <text evidence="6">The sequence shown here is derived from an EMBL/GenBank/DDBJ whole genome shotgun (WGS) entry which is preliminary data.</text>
</comment>
<keyword evidence="7" id="KW-1185">Reference proteome</keyword>
<evidence type="ECO:0000256" key="1">
    <source>
        <dbReference type="ARBA" id="ARBA00004370"/>
    </source>
</evidence>
<dbReference type="InterPro" id="IPR050810">
    <property type="entry name" value="Bact_Secretion_Sys_Channel"/>
</dbReference>
<gene>
    <name evidence="6" type="ORF">C3942_12415</name>
</gene>
<accession>A0A2S5TF48</accession>
<dbReference type="PANTHER" id="PTHR30332">
    <property type="entry name" value="PROBABLE GENERAL SECRETION PATHWAY PROTEIN D"/>
    <property type="match status" value="1"/>
</dbReference>
<dbReference type="Proteomes" id="UP000238220">
    <property type="component" value="Unassembled WGS sequence"/>
</dbReference>
<evidence type="ECO:0000256" key="2">
    <source>
        <dbReference type="ARBA" id="ARBA00022729"/>
    </source>
</evidence>
<name>A0A2S5TF48_9GAMM</name>
<dbReference type="InterPro" id="IPR038591">
    <property type="entry name" value="NolW-like_sf"/>
</dbReference>
<feature type="domain" description="NolW-like" evidence="5">
    <location>
        <begin position="23"/>
        <end position="81"/>
    </location>
</feature>
<evidence type="ECO:0000259" key="5">
    <source>
        <dbReference type="Pfam" id="PF03958"/>
    </source>
</evidence>
<dbReference type="GO" id="GO:0016020">
    <property type="term" value="C:membrane"/>
    <property type="evidence" value="ECO:0007669"/>
    <property type="project" value="UniProtKB-SubCell"/>
</dbReference>
<dbReference type="RefSeq" id="WP_104230661.1">
    <property type="nucleotide sequence ID" value="NZ_PSNW01000006.1"/>
</dbReference>
<reference evidence="6 7" key="1">
    <citation type="submission" date="2018-02" db="EMBL/GenBank/DDBJ databases">
        <title>Genome sequencing of Solimonas sp. HR-BB.</title>
        <authorList>
            <person name="Lee Y."/>
            <person name="Jeon C.O."/>
        </authorList>
    </citation>
    <scope>NUCLEOTIDE SEQUENCE [LARGE SCALE GENOMIC DNA]</scope>
    <source>
        <strain evidence="6 7">HR-BB</strain>
    </source>
</reference>
<proteinExistence type="predicted"/>
<dbReference type="Gene3D" id="3.30.1370.120">
    <property type="match status" value="1"/>
</dbReference>
<dbReference type="OrthoDB" id="5608150at2"/>
<dbReference type="AlphaFoldDB" id="A0A2S5TF48"/>
<dbReference type="PANTHER" id="PTHR30332:SF24">
    <property type="entry name" value="SECRETIN GSPD-RELATED"/>
    <property type="match status" value="1"/>
</dbReference>
<dbReference type="GO" id="GO:0015627">
    <property type="term" value="C:type II protein secretion system complex"/>
    <property type="evidence" value="ECO:0007669"/>
    <property type="project" value="TreeGrafter"/>
</dbReference>
<evidence type="ECO:0000256" key="4">
    <source>
        <dbReference type="SAM" id="SignalP"/>
    </source>
</evidence>
<feature type="chain" id="PRO_5015660236" description="NolW-like domain-containing protein" evidence="4">
    <location>
        <begin position="20"/>
        <end position="269"/>
    </location>
</feature>
<comment type="subcellular location">
    <subcellularLocation>
        <location evidence="1">Membrane</location>
    </subcellularLocation>
</comment>
<organism evidence="6 7">
    <name type="scientific">Solimonas fluminis</name>
    <dbReference type="NCBI Taxonomy" id="2086571"/>
    <lineage>
        <taxon>Bacteria</taxon>
        <taxon>Pseudomonadati</taxon>
        <taxon>Pseudomonadota</taxon>
        <taxon>Gammaproteobacteria</taxon>
        <taxon>Nevskiales</taxon>
        <taxon>Nevskiaceae</taxon>
        <taxon>Solimonas</taxon>
    </lineage>
</organism>
<keyword evidence="2 4" id="KW-0732">Signal</keyword>
<dbReference type="GO" id="GO:0009306">
    <property type="term" value="P:protein secretion"/>
    <property type="evidence" value="ECO:0007669"/>
    <property type="project" value="TreeGrafter"/>
</dbReference>
<feature type="signal peptide" evidence="4">
    <location>
        <begin position="1"/>
        <end position="19"/>
    </location>
</feature>
<evidence type="ECO:0000313" key="7">
    <source>
        <dbReference type="Proteomes" id="UP000238220"/>
    </source>
</evidence>
<sequence length="269" mass="28952">MIPRVLLLLSALLPAAALAQVATEVIEPRHRAALELVPLLESVGGPGSVNVYDNKLIVRATPSQLAEMRQLLDQLDRAARQLMISVRQGGVAERRDQGVGFAGVYRRGDGSIVVPGPDGRVPRDVELQAGERQRRDDSGIRQQVRVEEGREARIFLGSSTPHVVRERLPHGAVVQRSEYVDSGSGFTVLPRVQGDRVQLEIQAQQQMPGRGGTVDSRSAGSVVSGPLGEWFEIGGAVQQSSYAGSSLLGRGEGSRSSQNSIQVRVDLLD</sequence>
<dbReference type="Pfam" id="PF03958">
    <property type="entry name" value="Secretin_N"/>
    <property type="match status" value="1"/>
</dbReference>
<dbReference type="InterPro" id="IPR005644">
    <property type="entry name" value="NolW-like"/>
</dbReference>
<dbReference type="EMBL" id="PSNW01000006">
    <property type="protein sequence ID" value="PPE73599.1"/>
    <property type="molecule type" value="Genomic_DNA"/>
</dbReference>